<proteinExistence type="predicted"/>
<comment type="caution">
    <text evidence="1">The sequence shown here is derived from an EMBL/GenBank/DDBJ whole genome shotgun (WGS) entry which is preliminary data.</text>
</comment>
<organism evidence="1 2">
    <name type="scientific">Symbiochloris irregularis</name>
    <dbReference type="NCBI Taxonomy" id="706552"/>
    <lineage>
        <taxon>Eukaryota</taxon>
        <taxon>Viridiplantae</taxon>
        <taxon>Chlorophyta</taxon>
        <taxon>core chlorophytes</taxon>
        <taxon>Trebouxiophyceae</taxon>
        <taxon>Trebouxiales</taxon>
        <taxon>Trebouxiaceae</taxon>
        <taxon>Symbiochloris</taxon>
    </lineage>
</organism>
<accession>A0AAW1NSU9</accession>
<keyword evidence="2" id="KW-1185">Reference proteome</keyword>
<dbReference type="Proteomes" id="UP001465755">
    <property type="component" value="Unassembled WGS sequence"/>
</dbReference>
<dbReference type="AlphaFoldDB" id="A0AAW1NSU9"/>
<dbReference type="EMBL" id="JALJOQ010000157">
    <property type="protein sequence ID" value="KAK9792958.1"/>
    <property type="molecule type" value="Genomic_DNA"/>
</dbReference>
<protein>
    <submittedName>
        <fullName evidence="1">Uncharacterized protein</fullName>
    </submittedName>
</protein>
<evidence type="ECO:0000313" key="1">
    <source>
        <dbReference type="EMBL" id="KAK9792958.1"/>
    </source>
</evidence>
<name>A0AAW1NSU9_9CHLO</name>
<sequence length="154" mass="16816">MSPDDQCKELLKPDSAAIKCIVAAAVPELYLHDNLPPASPLHESPPSLQDYQDSRYPPVELNVGLAGRINYELHGSRAFVDTGLLAPDPGQLAVAQLGINLNAVSWLIKAAHKYSITDTSLVGRMCVLQGASVSTDLQQIAEERWNYELCIQTY</sequence>
<reference evidence="1 2" key="1">
    <citation type="journal article" date="2024" name="Nat. Commun.">
        <title>Phylogenomics reveals the evolutionary origins of lichenization in chlorophyte algae.</title>
        <authorList>
            <person name="Puginier C."/>
            <person name="Libourel C."/>
            <person name="Otte J."/>
            <person name="Skaloud P."/>
            <person name="Haon M."/>
            <person name="Grisel S."/>
            <person name="Petersen M."/>
            <person name="Berrin J.G."/>
            <person name="Delaux P.M."/>
            <person name="Dal Grande F."/>
            <person name="Keller J."/>
        </authorList>
    </citation>
    <scope>NUCLEOTIDE SEQUENCE [LARGE SCALE GENOMIC DNA]</scope>
    <source>
        <strain evidence="1 2">SAG 2036</strain>
    </source>
</reference>
<evidence type="ECO:0000313" key="2">
    <source>
        <dbReference type="Proteomes" id="UP001465755"/>
    </source>
</evidence>
<gene>
    <name evidence="1" type="ORF">WJX73_007273</name>
</gene>